<accession>A0A9P9WDZ5</accession>
<dbReference type="Proteomes" id="UP000829685">
    <property type="component" value="Unassembled WGS sequence"/>
</dbReference>
<keyword evidence="1" id="KW-0812">Transmembrane</keyword>
<gene>
    <name evidence="2" type="ORF">JX265_010750</name>
</gene>
<keyword evidence="1" id="KW-0472">Membrane</keyword>
<evidence type="ECO:0000256" key="1">
    <source>
        <dbReference type="SAM" id="Phobius"/>
    </source>
</evidence>
<keyword evidence="1" id="KW-1133">Transmembrane helix</keyword>
<feature type="transmembrane region" description="Helical" evidence="1">
    <location>
        <begin position="64"/>
        <end position="84"/>
    </location>
</feature>
<comment type="caution">
    <text evidence="2">The sequence shown here is derived from an EMBL/GenBank/DDBJ whole genome shotgun (WGS) entry which is preliminary data.</text>
</comment>
<dbReference type="EMBL" id="JAFIMR010000036">
    <property type="protein sequence ID" value="KAI1858657.1"/>
    <property type="molecule type" value="Genomic_DNA"/>
</dbReference>
<evidence type="ECO:0000313" key="2">
    <source>
        <dbReference type="EMBL" id="KAI1858657.1"/>
    </source>
</evidence>
<organism evidence="2 3">
    <name type="scientific">Neoarthrinium moseri</name>
    <dbReference type="NCBI Taxonomy" id="1658444"/>
    <lineage>
        <taxon>Eukaryota</taxon>
        <taxon>Fungi</taxon>
        <taxon>Dikarya</taxon>
        <taxon>Ascomycota</taxon>
        <taxon>Pezizomycotina</taxon>
        <taxon>Sordariomycetes</taxon>
        <taxon>Xylariomycetidae</taxon>
        <taxon>Amphisphaeriales</taxon>
        <taxon>Apiosporaceae</taxon>
        <taxon>Neoarthrinium</taxon>
    </lineage>
</organism>
<evidence type="ECO:0000313" key="3">
    <source>
        <dbReference type="Proteomes" id="UP000829685"/>
    </source>
</evidence>
<keyword evidence="3" id="KW-1185">Reference proteome</keyword>
<dbReference type="AlphaFoldDB" id="A0A9P9WDZ5"/>
<name>A0A9P9WDZ5_9PEZI</name>
<sequence length="150" mass="16496">MTSQGTHGPTMIVSLVLPSHGLWNFALRSPDYWPVTHLEAHPASQPTERPSNAMALGAFLRPHAFVALYLIAAIYIVHGTIELVGRWKKAGNDHAPVVLMGLNWAIIRTVYTTTESWIGVYCIRREQAAKDAHELFVHMAAMRGGSPGAE</sequence>
<reference evidence="2" key="1">
    <citation type="submission" date="2021-03" db="EMBL/GenBank/DDBJ databases">
        <title>Revisited historic fungal species revealed as producer of novel bioactive compounds through whole genome sequencing and comparative genomics.</title>
        <authorList>
            <person name="Vignolle G.A."/>
            <person name="Hochenegger N."/>
            <person name="Mach R.L."/>
            <person name="Mach-Aigner A.R."/>
            <person name="Javad Rahimi M."/>
            <person name="Salim K.A."/>
            <person name="Chan C.M."/>
            <person name="Lim L.B.L."/>
            <person name="Cai F."/>
            <person name="Druzhinina I.S."/>
            <person name="U'Ren J.M."/>
            <person name="Derntl C."/>
        </authorList>
    </citation>
    <scope>NUCLEOTIDE SEQUENCE</scope>
    <source>
        <strain evidence="2">TUCIM 5799</strain>
    </source>
</reference>
<protein>
    <submittedName>
        <fullName evidence="2">Uncharacterized protein</fullName>
    </submittedName>
</protein>
<proteinExistence type="predicted"/>